<dbReference type="SUPFAM" id="SSF49344">
    <property type="entry name" value="CBD9-like"/>
    <property type="match status" value="1"/>
</dbReference>
<gene>
    <name evidence="2" type="ORF">HMPREF2137_06715</name>
</gene>
<dbReference type="RefSeq" id="WP_036872863.1">
    <property type="nucleotide sequence ID" value="NZ_JRNN01000065.1"/>
</dbReference>
<dbReference type="CDD" id="cd09620">
    <property type="entry name" value="CBM9_like_3"/>
    <property type="match status" value="1"/>
</dbReference>
<feature type="domain" description="Carbohydrate-binding" evidence="1">
    <location>
        <begin position="19"/>
        <end position="216"/>
    </location>
</feature>
<dbReference type="Gene3D" id="2.60.40.1190">
    <property type="match status" value="1"/>
</dbReference>
<dbReference type="GO" id="GO:0016052">
    <property type="term" value="P:carbohydrate catabolic process"/>
    <property type="evidence" value="ECO:0007669"/>
    <property type="project" value="InterPro"/>
</dbReference>
<accession>A0A095ZIT7</accession>
<evidence type="ECO:0000313" key="2">
    <source>
        <dbReference type="EMBL" id="KGF34665.1"/>
    </source>
</evidence>
<dbReference type="Proteomes" id="UP000029556">
    <property type="component" value="Unassembled WGS sequence"/>
</dbReference>
<dbReference type="GO" id="GO:0030246">
    <property type="term" value="F:carbohydrate binding"/>
    <property type="evidence" value="ECO:0007669"/>
    <property type="project" value="InterPro"/>
</dbReference>
<dbReference type="InterPro" id="IPR010502">
    <property type="entry name" value="Carb-bd_dom_fam9"/>
</dbReference>
<comment type="caution">
    <text evidence="2">The sequence shown here is derived from an EMBL/GenBank/DDBJ whole genome shotgun (WGS) entry which is preliminary data.</text>
</comment>
<dbReference type="Pfam" id="PF16011">
    <property type="entry name" value="CBM9_2"/>
    <property type="match status" value="1"/>
</dbReference>
<evidence type="ECO:0000259" key="1">
    <source>
        <dbReference type="Pfam" id="PF16011"/>
    </source>
</evidence>
<sequence length="217" mass="25069">MEKLTVKKLKQHPYAAAIIPSMMDDEGVEYHVINHANWAEKYPYTPQVVFRIAYSDRAIFLHYRVKEDSIRAAAPQDNGRVWEDSCCEFFSQPADDGTYYNIECNCGGTILVGCGKGREGRTLAPQTVLDQVDRWSSLGRRPFEELKGPYDWQMAFIIPLKTFFMHDIKSLSGKTIRANFYKCGDALKKPHFLSWNPINIEKPDFHRPDFFGEITFE</sequence>
<name>A0A095ZIT7_9BACT</name>
<dbReference type="AlphaFoldDB" id="A0A095ZIT7"/>
<organism evidence="2 3">
    <name type="scientific">Hoylesella buccalis DNF00853</name>
    <dbReference type="NCBI Taxonomy" id="1401074"/>
    <lineage>
        <taxon>Bacteria</taxon>
        <taxon>Pseudomonadati</taxon>
        <taxon>Bacteroidota</taxon>
        <taxon>Bacteroidia</taxon>
        <taxon>Bacteroidales</taxon>
        <taxon>Prevotellaceae</taxon>
        <taxon>Hoylesella</taxon>
    </lineage>
</organism>
<dbReference type="OrthoDB" id="9801646at2"/>
<dbReference type="GO" id="GO:0004553">
    <property type="term" value="F:hydrolase activity, hydrolyzing O-glycosyl compounds"/>
    <property type="evidence" value="ECO:0007669"/>
    <property type="project" value="InterPro"/>
</dbReference>
<proteinExistence type="predicted"/>
<reference evidence="2 3" key="1">
    <citation type="submission" date="2014-07" db="EMBL/GenBank/DDBJ databases">
        <authorList>
            <person name="McCorrison J."/>
            <person name="Sanka R."/>
            <person name="Torralba M."/>
            <person name="Gillis M."/>
            <person name="Haft D.H."/>
            <person name="Methe B."/>
            <person name="Sutton G."/>
            <person name="Nelson K.E."/>
        </authorList>
    </citation>
    <scope>NUCLEOTIDE SEQUENCE [LARGE SCALE GENOMIC DNA]</scope>
    <source>
        <strain evidence="2 3">DNF00853</strain>
    </source>
</reference>
<evidence type="ECO:0000313" key="3">
    <source>
        <dbReference type="Proteomes" id="UP000029556"/>
    </source>
</evidence>
<protein>
    <recommendedName>
        <fullName evidence="1">Carbohydrate-binding domain-containing protein</fullName>
    </recommendedName>
</protein>
<dbReference type="EMBL" id="JRNN01000065">
    <property type="protein sequence ID" value="KGF34665.1"/>
    <property type="molecule type" value="Genomic_DNA"/>
</dbReference>